<keyword evidence="3" id="KW-1185">Reference proteome</keyword>
<evidence type="ECO:0000313" key="2">
    <source>
        <dbReference type="EMBL" id="UYQ60128.1"/>
    </source>
</evidence>
<accession>A0ABY6HZU0</accession>
<evidence type="ECO:0000256" key="1">
    <source>
        <dbReference type="SAM" id="MobiDB-lite"/>
    </source>
</evidence>
<dbReference type="EMBL" id="CP107567">
    <property type="protein sequence ID" value="UYQ60128.1"/>
    <property type="molecule type" value="Genomic_DNA"/>
</dbReference>
<proteinExistence type="predicted"/>
<organism evidence="2 3">
    <name type="scientific">Streptomyces peucetius</name>
    <dbReference type="NCBI Taxonomy" id="1950"/>
    <lineage>
        <taxon>Bacteria</taxon>
        <taxon>Bacillati</taxon>
        <taxon>Actinomycetota</taxon>
        <taxon>Actinomycetes</taxon>
        <taxon>Kitasatosporales</taxon>
        <taxon>Streptomycetaceae</taxon>
        <taxon>Streptomyces</taxon>
    </lineage>
</organism>
<sequence length="208" mass="22465">MPTPLTPQPDRPPHVGIPDGLPTPGRFTHLHPDDGACLMETASMLATGSFTDSPPGTHPVLAALTRAVNDTVSDGTRRALWPLAADLADANPADRAYGPLLVGTVVDAARRVRPASRRLKRHSTACHRRARRLAHAPTWQVSPRIADLLWWHGPGHRHLEHALHVLVTTPDADQRLSELLHQAVAQARRTTNAASTGSAHRTAPSPSR</sequence>
<protein>
    <submittedName>
        <fullName evidence="2">Uncharacterized protein</fullName>
    </submittedName>
</protein>
<feature type="region of interest" description="Disordered" evidence="1">
    <location>
        <begin position="1"/>
        <end position="23"/>
    </location>
</feature>
<feature type="region of interest" description="Disordered" evidence="1">
    <location>
        <begin position="187"/>
        <end position="208"/>
    </location>
</feature>
<name>A0ABY6HZU0_STRPE</name>
<dbReference type="Proteomes" id="UP001163878">
    <property type="component" value="Chromosome"/>
</dbReference>
<feature type="compositionally biased region" description="Pro residues" evidence="1">
    <location>
        <begin position="1"/>
        <end position="10"/>
    </location>
</feature>
<gene>
    <name evidence="2" type="ORF">OGH68_00650</name>
</gene>
<reference evidence="2" key="1">
    <citation type="submission" date="2022-10" db="EMBL/GenBank/DDBJ databases">
        <title>Cytochrome P450 Catalyzes Benzene Ring Formation in the Biosynthesis of Trialkyl-Substituted Aromatic Polyketides.</title>
        <authorList>
            <person name="Zhao E."/>
            <person name="Ge H."/>
        </authorList>
    </citation>
    <scope>NUCLEOTIDE SEQUENCE</scope>
    <source>
        <strain evidence="2">NA0869</strain>
    </source>
</reference>
<feature type="compositionally biased region" description="Polar residues" evidence="1">
    <location>
        <begin position="188"/>
        <end position="208"/>
    </location>
</feature>
<evidence type="ECO:0000313" key="3">
    <source>
        <dbReference type="Proteomes" id="UP001163878"/>
    </source>
</evidence>
<dbReference type="RefSeq" id="WP_264241277.1">
    <property type="nucleotide sequence ID" value="NZ_CP107567.1"/>
</dbReference>